<sequence length="475" mass="49151">MTLVPMIGFWVLALWGFAGPGCRRLVTLHLMLLPFGSLAVLPVAASGGLALTPAPMLGVLLCLRCAVSHGGLAGMARLAMAPRGMLLLAAYAVVALVATVFLPRIFAGAIVMPYRGEVLAPMPLAPSAQNLSQLAYLLTSILVAFAYARVLGRPAERQHALRALVLGGAVAVVTGLLDLATSVLLVAPLLEPFRTASYALHVTHTIMGTKRVVGLMSEAAAYGLLCVGYLSLLYFLRRALPDGWLRRRGVPALLVALLACVALSTSTAAYAALAVLGGAAVAEWGWRSAALKRRAPGRRGLAPEAWAAIGALSGLAAIFVILPHLLDPAAAILEATVVEKAASASFAERSAWTEVSWRAFLATGGLGLGVGSTRASTSVVGVFAATGVLGGCLYYGFLLRTMTRRALGGDPEARLLLGGVRWAWVAPFAGSLLTGISADFGPFLAFLFGVGAAVGDWRGEPRARAPGAATQSGRA</sequence>
<comment type="caution">
    <text evidence="2">The sequence shown here is derived from an EMBL/GenBank/DDBJ whole genome shotgun (WGS) entry which is preliminary data.</text>
</comment>
<feature type="transmembrane region" description="Helical" evidence="1">
    <location>
        <begin position="375"/>
        <end position="397"/>
    </location>
</feature>
<feature type="transmembrane region" description="Helical" evidence="1">
    <location>
        <begin position="248"/>
        <end position="264"/>
    </location>
</feature>
<protein>
    <recommendedName>
        <fullName evidence="4">O-antigen ligase domain-containing protein</fullName>
    </recommendedName>
</protein>
<feature type="transmembrane region" description="Helical" evidence="1">
    <location>
        <begin position="164"/>
        <end position="190"/>
    </location>
</feature>
<dbReference type="RefSeq" id="WP_184148470.1">
    <property type="nucleotide sequence ID" value="NZ_JACHFM010000002.1"/>
</dbReference>
<evidence type="ECO:0000313" key="2">
    <source>
        <dbReference type="EMBL" id="MBB5222046.1"/>
    </source>
</evidence>
<keyword evidence="1" id="KW-0812">Transmembrane</keyword>
<dbReference type="EMBL" id="JACHFM010000002">
    <property type="protein sequence ID" value="MBB5222046.1"/>
    <property type="molecule type" value="Genomic_DNA"/>
</dbReference>
<accession>A0A840SQB6</accession>
<name>A0A840SQB6_9RHOB</name>
<keyword evidence="3" id="KW-1185">Reference proteome</keyword>
<organism evidence="2 3">
    <name type="scientific">Amaricoccus macauensis</name>
    <dbReference type="NCBI Taxonomy" id="57001"/>
    <lineage>
        <taxon>Bacteria</taxon>
        <taxon>Pseudomonadati</taxon>
        <taxon>Pseudomonadota</taxon>
        <taxon>Alphaproteobacteria</taxon>
        <taxon>Rhodobacterales</taxon>
        <taxon>Paracoccaceae</taxon>
        <taxon>Amaricoccus</taxon>
    </lineage>
</organism>
<evidence type="ECO:0000256" key="1">
    <source>
        <dbReference type="SAM" id="Phobius"/>
    </source>
</evidence>
<reference evidence="2 3" key="1">
    <citation type="submission" date="2020-08" db="EMBL/GenBank/DDBJ databases">
        <title>Genomic Encyclopedia of Type Strains, Phase IV (KMG-IV): sequencing the most valuable type-strain genomes for metagenomic binning, comparative biology and taxonomic classification.</title>
        <authorList>
            <person name="Goeker M."/>
        </authorList>
    </citation>
    <scope>NUCLEOTIDE SEQUENCE [LARGE SCALE GENOMIC DNA]</scope>
    <source>
        <strain evidence="2 3">DSM 101730</strain>
    </source>
</reference>
<dbReference type="AlphaFoldDB" id="A0A840SQB6"/>
<keyword evidence="1" id="KW-0472">Membrane</keyword>
<feature type="transmembrane region" description="Helical" evidence="1">
    <location>
        <begin position="134"/>
        <end position="152"/>
    </location>
</feature>
<feature type="transmembrane region" description="Helical" evidence="1">
    <location>
        <begin position="39"/>
        <end position="63"/>
    </location>
</feature>
<feature type="transmembrane region" description="Helical" evidence="1">
    <location>
        <begin position="219"/>
        <end position="236"/>
    </location>
</feature>
<keyword evidence="1" id="KW-1133">Transmembrane helix</keyword>
<feature type="transmembrane region" description="Helical" evidence="1">
    <location>
        <begin position="306"/>
        <end position="326"/>
    </location>
</feature>
<gene>
    <name evidence="2" type="ORF">HNP73_001982</name>
</gene>
<evidence type="ECO:0008006" key="4">
    <source>
        <dbReference type="Google" id="ProtNLM"/>
    </source>
</evidence>
<proteinExistence type="predicted"/>
<evidence type="ECO:0000313" key="3">
    <source>
        <dbReference type="Proteomes" id="UP000549457"/>
    </source>
</evidence>
<dbReference type="Proteomes" id="UP000549457">
    <property type="component" value="Unassembled WGS sequence"/>
</dbReference>
<feature type="transmembrane region" description="Helical" evidence="1">
    <location>
        <begin position="84"/>
        <end position="114"/>
    </location>
</feature>